<evidence type="ECO:0000256" key="1">
    <source>
        <dbReference type="ARBA" id="ARBA00004123"/>
    </source>
</evidence>
<feature type="compositionally biased region" description="Polar residues" evidence="8">
    <location>
        <begin position="344"/>
        <end position="355"/>
    </location>
</feature>
<feature type="compositionally biased region" description="Basic and acidic residues" evidence="8">
    <location>
        <begin position="187"/>
        <end position="196"/>
    </location>
</feature>
<keyword evidence="3" id="KW-0862">Zinc</keyword>
<keyword evidence="6" id="KW-0804">Transcription</keyword>
<gene>
    <name evidence="10" type="ORF">PFL1_02527</name>
</gene>
<feature type="domain" description="Zn(2)-C6 fungal-type" evidence="9">
    <location>
        <begin position="49"/>
        <end position="78"/>
    </location>
</feature>
<dbReference type="HOGENOM" id="CLU_263494_0_0_1"/>
<dbReference type="RefSeq" id="XP_007878235.1">
    <property type="nucleotide sequence ID" value="XM_007880044.1"/>
</dbReference>
<evidence type="ECO:0000256" key="6">
    <source>
        <dbReference type="ARBA" id="ARBA00023163"/>
    </source>
</evidence>
<feature type="region of interest" description="Disordered" evidence="8">
    <location>
        <begin position="77"/>
        <end position="98"/>
    </location>
</feature>
<dbReference type="Pfam" id="PF00172">
    <property type="entry name" value="Zn_clus"/>
    <property type="match status" value="1"/>
</dbReference>
<sequence>MSAAPSSASALPGQATFSIASSSDHAAGHTSGEKKDDEDSRKRKRIQQACRSCGVKRVKCDGLKPCTTCIKSGETCEYGQPKKRGPPKGSTRGGTKAAARRAAQLEAQTSARNQARQNAEALEAHGTTPWQFSQLPASAPVDPRYAPTGPYRDGAGTAYQPYATIPSGREVRPPLSTGSQSSQRFGMDSDRGRYEGSIDGFAAASRGSFSTSSIGGDSASSPQSTSTAEARRPPETIFHGTTSGLGILRAQSGDRRLPPLFFTPPSHDGSVSGQPSLDRESRADYAREMTRSFRSPHWGASSERMYQDRRLSDTTSPPTAQREVPRSQGAGPSEPERHLGSAPAMSQTMSGPERMSNTRLRLHLDRGLASMAEASGAAPEAPSEIDLEPLLWDSPDDAQRLPCRGGISLTKPVVPRPVVERVFTIVWGILQTSWPLLYKPALPLIGQYDVIDEEKRPLLYNTVAALASRGWFDGNVSDSDDSAPVDTAKTQSDLDEVKLAGVPGHTLTYLDGTTRPVTTVELSSIFLVRAKYYLLKSCNEPSLEAVQSQLIMSLREQGIGHPTQAAMYQHMACRMAIDLGLHRHCDFSTTLGISFSHAEEQERRRAFWMSYILDKASGASLGKPANLRDHEVDCPFPNRDEPDEHEIWAEVAGGASLVRDEARPLLLKTPHRAMSHFLAVIRLAQISERILGLYNSVRDKLPPKEREEGWEAKLLGLHLQLEELQNNLGPDLQIEEPQNCLPNRLCLNLWLSVNKLILHRPHILKVPKSEGMPSSHQVCWQEVGRICRIIETYGKNFGLRKLSQTFVYAIFTSCTIEIANTTSMDAAVASEAKRRLRVLMGALPSISGTWRSASLHLDILKRLAHGIDADVDGTGIDSRPQGLMIQPPTVIRPIGSGDFGGVGADSSGGVVGGSDAMWRKPPSNGFNGASLPSSAAAPPSQQQQQQQQQPVQHQQQQPPLQQQQMWQASALQPPPLERRGRSSLSVAMNLFDSVPGPLGAPMDFSRSRNSLFGSGPASGEETPTFLGDVGNANGNGIGSAPAATGGQGSVGLLSAGSAQNMAQQDPMQIQATMASLSNPSYVWAPSLDATPFDASRGFAGVAAGSGNGGAGGGGSNLGMAADLSANPASAPVLQAPGLFSGGLSQTSSGVDNGFPTAGGFAGGNPNLDTDAMLRFHDASYWGSMPLNSEDPLSWANFTNSYVEALASVLDPHGIAGGDPNQQPQQQGSMQQQQQQQPPPQQQQQPQPQQQQRQPQQYPHLHPQQQQHHPGQAHSNQLGLAPPPSQRTGLHYPA</sequence>
<feature type="region of interest" description="Disordered" evidence="8">
    <location>
        <begin position="1001"/>
        <end position="1032"/>
    </location>
</feature>
<keyword evidence="4" id="KW-0805">Transcription regulation</keyword>
<dbReference type="InterPro" id="IPR001138">
    <property type="entry name" value="Zn2Cys6_DnaBD"/>
</dbReference>
<dbReference type="OrthoDB" id="2123952at2759"/>
<dbReference type="SUPFAM" id="SSF57701">
    <property type="entry name" value="Zn2/Cys6 DNA-binding domain"/>
    <property type="match status" value="1"/>
</dbReference>
<dbReference type="EMBL" id="KE361629">
    <property type="protein sequence ID" value="EPQ29854.1"/>
    <property type="molecule type" value="Genomic_DNA"/>
</dbReference>
<feature type="compositionally biased region" description="Low complexity" evidence="8">
    <location>
        <begin position="1221"/>
        <end position="1271"/>
    </location>
</feature>
<dbReference type="InterPro" id="IPR051615">
    <property type="entry name" value="Transcr_Regulatory_Elem"/>
</dbReference>
<dbReference type="GO" id="GO:0000981">
    <property type="term" value="F:DNA-binding transcription factor activity, RNA polymerase II-specific"/>
    <property type="evidence" value="ECO:0007669"/>
    <property type="project" value="InterPro"/>
</dbReference>
<dbReference type="KEGG" id="pfp:PFL1_02527"/>
<dbReference type="GO" id="GO:0008270">
    <property type="term" value="F:zinc ion binding"/>
    <property type="evidence" value="ECO:0007669"/>
    <property type="project" value="InterPro"/>
</dbReference>
<evidence type="ECO:0000256" key="3">
    <source>
        <dbReference type="ARBA" id="ARBA00022833"/>
    </source>
</evidence>
<feature type="region of interest" description="Disordered" evidence="8">
    <location>
        <begin position="1210"/>
        <end position="1293"/>
    </location>
</feature>
<dbReference type="GO" id="GO:0006351">
    <property type="term" value="P:DNA-templated transcription"/>
    <property type="evidence" value="ECO:0007669"/>
    <property type="project" value="InterPro"/>
</dbReference>
<feature type="region of interest" description="Disordered" evidence="8">
    <location>
        <begin position="1"/>
        <end position="48"/>
    </location>
</feature>
<comment type="subcellular location">
    <subcellularLocation>
        <location evidence="1">Nucleus</location>
    </subcellularLocation>
</comment>
<dbReference type="Gene3D" id="4.10.240.10">
    <property type="entry name" value="Zn(2)-C6 fungal-type DNA-binding domain"/>
    <property type="match status" value="1"/>
</dbReference>
<evidence type="ECO:0000313" key="10">
    <source>
        <dbReference type="EMBL" id="EPQ29854.1"/>
    </source>
</evidence>
<feature type="compositionally biased region" description="Basic and acidic residues" evidence="8">
    <location>
        <begin position="31"/>
        <end position="41"/>
    </location>
</feature>
<evidence type="ECO:0000259" key="9">
    <source>
        <dbReference type="PROSITE" id="PS50048"/>
    </source>
</evidence>
<dbReference type="PANTHER" id="PTHR31313">
    <property type="entry name" value="TY1 ENHANCER ACTIVATOR"/>
    <property type="match status" value="1"/>
</dbReference>
<dbReference type="GeneID" id="19316647"/>
<dbReference type="Proteomes" id="UP000053664">
    <property type="component" value="Unassembled WGS sequence"/>
</dbReference>
<dbReference type="GO" id="GO:0003677">
    <property type="term" value="F:DNA binding"/>
    <property type="evidence" value="ECO:0007669"/>
    <property type="project" value="UniProtKB-KW"/>
</dbReference>
<feature type="compositionally biased region" description="Basic and acidic residues" evidence="8">
    <location>
        <begin position="277"/>
        <end position="291"/>
    </location>
</feature>
<keyword evidence="5" id="KW-0238">DNA-binding</keyword>
<dbReference type="CDD" id="cd00067">
    <property type="entry name" value="GAL4"/>
    <property type="match status" value="1"/>
</dbReference>
<dbReference type="PROSITE" id="PS50048">
    <property type="entry name" value="ZN2_CY6_FUNGAL_2"/>
    <property type="match status" value="1"/>
</dbReference>
<dbReference type="eggNOG" id="ENOG502SS4F">
    <property type="taxonomic scope" value="Eukaryota"/>
</dbReference>
<protein>
    <recommendedName>
        <fullName evidence="9">Zn(2)-C6 fungal-type domain-containing protein</fullName>
    </recommendedName>
</protein>
<dbReference type="Pfam" id="PF04082">
    <property type="entry name" value="Fungal_trans"/>
    <property type="match status" value="1"/>
</dbReference>
<proteinExistence type="predicted"/>
<keyword evidence="2" id="KW-0479">Metal-binding</keyword>
<feature type="compositionally biased region" description="Polar residues" evidence="8">
    <location>
        <begin position="15"/>
        <end position="24"/>
    </location>
</feature>
<evidence type="ECO:0000256" key="8">
    <source>
        <dbReference type="SAM" id="MobiDB-lite"/>
    </source>
</evidence>
<dbReference type="SMART" id="SM00906">
    <property type="entry name" value="Fungal_trans"/>
    <property type="match status" value="1"/>
</dbReference>
<dbReference type="CDD" id="cd12148">
    <property type="entry name" value="fungal_TF_MHR"/>
    <property type="match status" value="1"/>
</dbReference>
<evidence type="ECO:0000313" key="11">
    <source>
        <dbReference type="Proteomes" id="UP000053664"/>
    </source>
</evidence>
<feature type="compositionally biased region" description="Low complexity" evidence="8">
    <location>
        <begin position="929"/>
        <end position="969"/>
    </location>
</feature>
<dbReference type="GO" id="GO:0005634">
    <property type="term" value="C:nucleus"/>
    <property type="evidence" value="ECO:0007669"/>
    <property type="project" value="UniProtKB-SubCell"/>
</dbReference>
<feature type="region of interest" description="Disordered" evidence="8">
    <location>
        <begin position="894"/>
        <end position="969"/>
    </location>
</feature>
<feature type="region of interest" description="Disordered" evidence="8">
    <location>
        <begin position="111"/>
        <end position="355"/>
    </location>
</feature>
<dbReference type="InterPro" id="IPR036864">
    <property type="entry name" value="Zn2-C6_fun-type_DNA-bd_sf"/>
</dbReference>
<accession>A0A061HBK3</accession>
<organism evidence="10 11">
    <name type="scientific">Pseudozyma flocculosa PF-1</name>
    <dbReference type="NCBI Taxonomy" id="1277687"/>
    <lineage>
        <taxon>Eukaryota</taxon>
        <taxon>Fungi</taxon>
        <taxon>Dikarya</taxon>
        <taxon>Basidiomycota</taxon>
        <taxon>Ustilaginomycotina</taxon>
        <taxon>Ustilaginomycetes</taxon>
        <taxon>Ustilaginales</taxon>
        <taxon>Ustilaginaceae</taxon>
        <taxon>Pseudozyma</taxon>
    </lineage>
</organism>
<evidence type="ECO:0000256" key="4">
    <source>
        <dbReference type="ARBA" id="ARBA00023015"/>
    </source>
</evidence>
<evidence type="ECO:0000256" key="7">
    <source>
        <dbReference type="ARBA" id="ARBA00023242"/>
    </source>
</evidence>
<dbReference type="SMART" id="SM00066">
    <property type="entry name" value="GAL4"/>
    <property type="match status" value="1"/>
</dbReference>
<evidence type="ECO:0000256" key="5">
    <source>
        <dbReference type="ARBA" id="ARBA00023125"/>
    </source>
</evidence>
<dbReference type="InterPro" id="IPR007219">
    <property type="entry name" value="XnlR_reg_dom"/>
</dbReference>
<keyword evidence="7" id="KW-0539">Nucleus</keyword>
<evidence type="ECO:0000256" key="2">
    <source>
        <dbReference type="ARBA" id="ARBA00022723"/>
    </source>
</evidence>
<dbReference type="PANTHER" id="PTHR31313:SF78">
    <property type="entry name" value="TRANSCRIPTION FACTOR DOMAIN-CONTAINING PROTEIN"/>
    <property type="match status" value="1"/>
</dbReference>
<reference evidence="10 11" key="1">
    <citation type="journal article" date="2013" name="Plant Cell">
        <title>The transition from a phytopathogenic smut ancestor to an anamorphic biocontrol agent deciphered by comparative whole-genome analysis.</title>
        <authorList>
            <person name="Lefebvre F."/>
            <person name="Joly D.L."/>
            <person name="Labbe C."/>
            <person name="Teichmann B."/>
            <person name="Linning R."/>
            <person name="Belzile F."/>
            <person name="Bakkeren G."/>
            <person name="Belanger R.R."/>
        </authorList>
    </citation>
    <scope>NUCLEOTIDE SEQUENCE [LARGE SCALE GENOMIC DNA]</scope>
    <source>
        <strain evidence="10 11">PF-1</strain>
    </source>
</reference>
<feature type="compositionally biased region" description="Low complexity" evidence="8">
    <location>
        <begin position="1"/>
        <end position="10"/>
    </location>
</feature>
<feature type="compositionally biased region" description="Low complexity" evidence="8">
    <location>
        <begin position="207"/>
        <end position="224"/>
    </location>
</feature>
<name>A0A061HBK3_9BASI</name>